<gene>
    <name evidence="2" type="ORF">HPLM_LOCUS2177</name>
</gene>
<dbReference type="EMBL" id="UZAF01003974">
    <property type="protein sequence ID" value="VDO13369.1"/>
    <property type="molecule type" value="Genomic_DNA"/>
</dbReference>
<evidence type="ECO:0000313" key="2">
    <source>
        <dbReference type="EMBL" id="VDO13369.1"/>
    </source>
</evidence>
<reference evidence="2 3" key="1">
    <citation type="submission" date="2018-11" db="EMBL/GenBank/DDBJ databases">
        <authorList>
            <consortium name="Pathogen Informatics"/>
        </authorList>
    </citation>
    <scope>NUCLEOTIDE SEQUENCE [LARGE SCALE GENOMIC DNA]</scope>
    <source>
        <strain evidence="2 3">MHpl1</strain>
    </source>
</reference>
<evidence type="ECO:0000256" key="1">
    <source>
        <dbReference type="SAM" id="SignalP"/>
    </source>
</evidence>
<evidence type="ECO:0000313" key="3">
    <source>
        <dbReference type="Proteomes" id="UP000268014"/>
    </source>
</evidence>
<keyword evidence="3" id="KW-1185">Reference proteome</keyword>
<evidence type="ECO:0008006" key="4">
    <source>
        <dbReference type="Google" id="ProtNLM"/>
    </source>
</evidence>
<accession>A0A3P7T1T2</accession>
<name>A0A3P7T1T2_HAEPC</name>
<dbReference type="AlphaFoldDB" id="A0A3P7T1T2"/>
<proteinExistence type="predicted"/>
<organism evidence="2 3">
    <name type="scientific">Haemonchus placei</name>
    <name type="common">Barber's pole worm</name>
    <dbReference type="NCBI Taxonomy" id="6290"/>
    <lineage>
        <taxon>Eukaryota</taxon>
        <taxon>Metazoa</taxon>
        <taxon>Ecdysozoa</taxon>
        <taxon>Nematoda</taxon>
        <taxon>Chromadorea</taxon>
        <taxon>Rhabditida</taxon>
        <taxon>Rhabditina</taxon>
        <taxon>Rhabditomorpha</taxon>
        <taxon>Strongyloidea</taxon>
        <taxon>Trichostrongylidae</taxon>
        <taxon>Haemonchus</taxon>
    </lineage>
</organism>
<feature type="chain" id="PRO_5018186861" description="Secreted protein" evidence="1">
    <location>
        <begin position="26"/>
        <end position="76"/>
    </location>
</feature>
<protein>
    <recommendedName>
        <fullName evidence="4">Secreted protein</fullName>
    </recommendedName>
</protein>
<feature type="signal peptide" evidence="1">
    <location>
        <begin position="1"/>
        <end position="25"/>
    </location>
</feature>
<keyword evidence="1" id="KW-0732">Signal</keyword>
<dbReference type="Proteomes" id="UP000268014">
    <property type="component" value="Unassembled WGS sequence"/>
</dbReference>
<sequence length="76" mass="9169">MNFQMMRSFIMLVMFFVITVVPTYCQCYFVSYFRSPHHRAVYRKQLKFLFPCLFWGKEEQVVNSRQSAAKVRSISI</sequence>